<dbReference type="InterPro" id="IPR038765">
    <property type="entry name" value="Papain-like_cys_pep_sf"/>
</dbReference>
<organism evidence="1 2">
    <name type="scientific">Pacificimonas flava</name>
    <dbReference type="NCBI Taxonomy" id="1234595"/>
    <lineage>
        <taxon>Bacteria</taxon>
        <taxon>Pseudomonadati</taxon>
        <taxon>Pseudomonadota</taxon>
        <taxon>Alphaproteobacteria</taxon>
        <taxon>Sphingomonadales</taxon>
        <taxon>Sphingosinicellaceae</taxon>
        <taxon>Pacificimonas</taxon>
    </lineage>
</organism>
<dbReference type="SUPFAM" id="SSF54001">
    <property type="entry name" value="Cysteine proteinases"/>
    <property type="match status" value="1"/>
</dbReference>
<name>M2U3H7_9SPHN</name>
<dbReference type="Proteomes" id="UP000011717">
    <property type="component" value="Unassembled WGS sequence"/>
</dbReference>
<keyword evidence="2" id="KW-1185">Reference proteome</keyword>
<dbReference type="AlphaFoldDB" id="M2U3H7"/>
<proteinExistence type="predicted"/>
<sequence>MAGAFEIVAQARTALGCPARPQGRCPRRGLDCVGLVLVGLAGAGLRPDVPADYSLRADNRRRLADGLRSAGLIRVDAADAAPGDILEFEAGPGQHHLAVHAGRTLIHTDFSLRRVVETTPPPEWNLRAVWRAPEANDRTD</sequence>
<comment type="caution">
    <text evidence="1">The sequence shown here is derived from an EMBL/GenBank/DDBJ whole genome shotgun (WGS) entry which is preliminary data.</text>
</comment>
<accession>M2U3H7</accession>
<evidence type="ECO:0008006" key="3">
    <source>
        <dbReference type="Google" id="ProtNLM"/>
    </source>
</evidence>
<dbReference type="Gene3D" id="3.90.1720.10">
    <property type="entry name" value="endopeptidase domain like (from Nostoc punctiforme)"/>
    <property type="match status" value="1"/>
</dbReference>
<evidence type="ECO:0000313" key="2">
    <source>
        <dbReference type="Proteomes" id="UP000011717"/>
    </source>
</evidence>
<protein>
    <recommendedName>
        <fullName evidence="3">NlpC/P60 domain-containing protein</fullName>
    </recommendedName>
</protein>
<dbReference type="EMBL" id="AMRV01000007">
    <property type="protein sequence ID" value="EMD82488.1"/>
    <property type="molecule type" value="Genomic_DNA"/>
</dbReference>
<evidence type="ECO:0000313" key="1">
    <source>
        <dbReference type="EMBL" id="EMD82488.1"/>
    </source>
</evidence>
<dbReference type="RefSeq" id="WP_008602813.1">
    <property type="nucleotide sequence ID" value="NZ_AMRV01000007.1"/>
</dbReference>
<gene>
    <name evidence="1" type="ORF">C725_2209</name>
</gene>
<reference evidence="1 2" key="1">
    <citation type="journal article" date="2013" name="Genome Announc.">
        <title>Draft Genome Sequence of Strain JLT2015T, Belonging to the Family Sphingomonadaceae of the Alphaproteobacteria.</title>
        <authorList>
            <person name="Tang K."/>
            <person name="Liu K."/>
            <person name="Li S."/>
            <person name="Jiao N."/>
        </authorList>
    </citation>
    <scope>NUCLEOTIDE SEQUENCE [LARGE SCALE GENOMIC DNA]</scope>
    <source>
        <strain evidence="1 2">JLT2015</strain>
    </source>
</reference>